<sequence length="218" mass="24271">MQVLRSLRETINFVEASKEERAKANINLCRKCTFTVIISILRAIDGFAMQNLSRSGSFGSIYKGILEESGAVIAVKLSTKGNVYSHDILLLEIFTEKRSTDERFKEGLSPQICCKSFSGRMIEIIDPILLQNSVRGGTIADITLNENSLRKDSLQCLNLIFEIALACSAESPREQTGMSDVVAKLCFSRDKLLRQTQFRHGIQISYAAQSSGYNVFLS</sequence>
<accession>A0A6A2ZLF2</accession>
<dbReference type="Proteomes" id="UP000436088">
    <property type="component" value="Unassembled WGS sequence"/>
</dbReference>
<comment type="caution">
    <text evidence="1">The sequence shown here is derived from an EMBL/GenBank/DDBJ whole genome shotgun (WGS) entry which is preliminary data.</text>
</comment>
<dbReference type="Gene3D" id="1.10.510.10">
    <property type="entry name" value="Transferase(Phosphotransferase) domain 1"/>
    <property type="match status" value="1"/>
</dbReference>
<dbReference type="AlphaFoldDB" id="A0A6A2ZLF2"/>
<dbReference type="PANTHER" id="PTHR48055:SF55">
    <property type="entry name" value="PROTEIN KINASE DOMAIN-CONTAINING PROTEIN"/>
    <property type="match status" value="1"/>
</dbReference>
<dbReference type="GO" id="GO:0016020">
    <property type="term" value="C:membrane"/>
    <property type="evidence" value="ECO:0007669"/>
    <property type="project" value="TreeGrafter"/>
</dbReference>
<dbReference type="EMBL" id="VEPZ02001137">
    <property type="protein sequence ID" value="KAE8692297.1"/>
    <property type="molecule type" value="Genomic_DNA"/>
</dbReference>
<evidence type="ECO:0000313" key="2">
    <source>
        <dbReference type="Proteomes" id="UP000436088"/>
    </source>
</evidence>
<protein>
    <submittedName>
        <fullName evidence="1">Uncharacterized protein</fullName>
    </submittedName>
</protein>
<evidence type="ECO:0000313" key="1">
    <source>
        <dbReference type="EMBL" id="KAE8692297.1"/>
    </source>
</evidence>
<dbReference type="PANTHER" id="PTHR48055">
    <property type="entry name" value="LEUCINE-RICH REPEAT RECEPTOR PROTEIN KINASE EMS1"/>
    <property type="match status" value="1"/>
</dbReference>
<proteinExistence type="predicted"/>
<gene>
    <name evidence="1" type="ORF">F3Y22_tig00110847pilonHSYRG00269</name>
</gene>
<keyword evidence="2" id="KW-1185">Reference proteome</keyword>
<dbReference type="SUPFAM" id="SSF56112">
    <property type="entry name" value="Protein kinase-like (PK-like)"/>
    <property type="match status" value="1"/>
</dbReference>
<name>A0A6A2ZLF2_HIBSY</name>
<dbReference type="InterPro" id="IPR011009">
    <property type="entry name" value="Kinase-like_dom_sf"/>
</dbReference>
<reference evidence="1" key="1">
    <citation type="submission" date="2019-09" db="EMBL/GenBank/DDBJ databases">
        <title>Draft genome information of white flower Hibiscus syriacus.</title>
        <authorList>
            <person name="Kim Y.-M."/>
        </authorList>
    </citation>
    <scope>NUCLEOTIDE SEQUENCE [LARGE SCALE GENOMIC DNA]</scope>
    <source>
        <strain evidence="1">YM2019G1</strain>
    </source>
</reference>
<dbReference type="InterPro" id="IPR051564">
    <property type="entry name" value="LRR_receptor-like_kinase"/>
</dbReference>
<organism evidence="1 2">
    <name type="scientific">Hibiscus syriacus</name>
    <name type="common">Rose of Sharon</name>
    <dbReference type="NCBI Taxonomy" id="106335"/>
    <lineage>
        <taxon>Eukaryota</taxon>
        <taxon>Viridiplantae</taxon>
        <taxon>Streptophyta</taxon>
        <taxon>Embryophyta</taxon>
        <taxon>Tracheophyta</taxon>
        <taxon>Spermatophyta</taxon>
        <taxon>Magnoliopsida</taxon>
        <taxon>eudicotyledons</taxon>
        <taxon>Gunneridae</taxon>
        <taxon>Pentapetalae</taxon>
        <taxon>rosids</taxon>
        <taxon>malvids</taxon>
        <taxon>Malvales</taxon>
        <taxon>Malvaceae</taxon>
        <taxon>Malvoideae</taxon>
        <taxon>Hibiscus</taxon>
    </lineage>
</organism>